<protein>
    <recommendedName>
        <fullName evidence="1">Methyltransferase type 11 domain-containing protein</fullName>
    </recommendedName>
</protein>
<reference evidence="2 3" key="1">
    <citation type="journal article" date="2016" name="Nat. Commun.">
        <title>Thousands of microbial genomes shed light on interconnected biogeochemical processes in an aquifer system.</title>
        <authorList>
            <person name="Anantharaman K."/>
            <person name="Brown C.T."/>
            <person name="Hug L.A."/>
            <person name="Sharon I."/>
            <person name="Castelle C.J."/>
            <person name="Probst A.J."/>
            <person name="Thomas B.C."/>
            <person name="Singh A."/>
            <person name="Wilkins M.J."/>
            <person name="Karaoz U."/>
            <person name="Brodie E.L."/>
            <person name="Williams K.H."/>
            <person name="Hubbard S.S."/>
            <person name="Banfield J.F."/>
        </authorList>
    </citation>
    <scope>NUCLEOTIDE SEQUENCE [LARGE SCALE GENOMIC DNA]</scope>
</reference>
<evidence type="ECO:0000259" key="1">
    <source>
        <dbReference type="Pfam" id="PF08241"/>
    </source>
</evidence>
<feature type="domain" description="Methyltransferase type 11" evidence="1">
    <location>
        <begin position="3"/>
        <end position="58"/>
    </location>
</feature>
<evidence type="ECO:0000313" key="3">
    <source>
        <dbReference type="Proteomes" id="UP000177159"/>
    </source>
</evidence>
<dbReference type="GO" id="GO:0008757">
    <property type="term" value="F:S-adenosylmethionine-dependent methyltransferase activity"/>
    <property type="evidence" value="ECO:0007669"/>
    <property type="project" value="InterPro"/>
</dbReference>
<comment type="caution">
    <text evidence="2">The sequence shown here is derived from an EMBL/GenBank/DDBJ whole genome shotgun (WGS) entry which is preliminary data.</text>
</comment>
<dbReference type="AlphaFoldDB" id="A0A1F7GV24"/>
<dbReference type="InterPro" id="IPR013216">
    <property type="entry name" value="Methyltransf_11"/>
</dbReference>
<dbReference type="Proteomes" id="UP000177159">
    <property type="component" value="Unassembled WGS sequence"/>
</dbReference>
<dbReference type="Pfam" id="PF08241">
    <property type="entry name" value="Methyltransf_11"/>
    <property type="match status" value="1"/>
</dbReference>
<name>A0A1F7GV24_9BACT</name>
<dbReference type="EMBL" id="MFZM01000037">
    <property type="protein sequence ID" value="OGK22635.1"/>
    <property type="molecule type" value="Genomic_DNA"/>
</dbReference>
<organism evidence="2 3">
    <name type="scientific">Candidatus Roizmanbacteria bacterium RIFCSPHIGHO2_02_FULL_37_24</name>
    <dbReference type="NCBI Taxonomy" id="1802037"/>
    <lineage>
        <taxon>Bacteria</taxon>
        <taxon>Candidatus Roizmaniibacteriota</taxon>
    </lineage>
</organism>
<evidence type="ECO:0000313" key="2">
    <source>
        <dbReference type="EMBL" id="OGK22635.1"/>
    </source>
</evidence>
<proteinExistence type="predicted"/>
<dbReference type="InterPro" id="IPR029063">
    <property type="entry name" value="SAM-dependent_MTases_sf"/>
</dbReference>
<gene>
    <name evidence="2" type="ORF">A3C24_00400</name>
</gene>
<accession>A0A1F7GV24</accession>
<dbReference type="Gene3D" id="3.40.50.150">
    <property type="entry name" value="Vaccinia Virus protein VP39"/>
    <property type="match status" value="1"/>
</dbReference>
<sequence length="158" mass="17691">MLTLPFADSSFDGVFEVGVVEHFATEDPFNGHEVDAATIVHALIEMRRVLRPGGKAAFIQPSRHSVAPLQKRLWQMVGQWDMGFQQDFGINPFLQLVELAGFRERKIAVMQAPDDFPLVVRWGDQALMTYYEATGQDRKADFTGALFAVVATNPDEGY</sequence>
<dbReference type="SUPFAM" id="SSF53335">
    <property type="entry name" value="S-adenosyl-L-methionine-dependent methyltransferases"/>
    <property type="match status" value="1"/>
</dbReference>